<gene>
    <name evidence="8" type="primary">dapF</name>
    <name evidence="10" type="ORF">B4135_3859</name>
</gene>
<dbReference type="UniPathway" id="UPA00034">
    <property type="reaction ID" value="UER00025"/>
</dbReference>
<dbReference type="NCBIfam" id="TIGR00652">
    <property type="entry name" value="DapF"/>
    <property type="match status" value="1"/>
</dbReference>
<evidence type="ECO:0000256" key="9">
    <source>
        <dbReference type="PROSITE-ProRule" id="PRU10125"/>
    </source>
</evidence>
<dbReference type="STRING" id="301148.B4135_3859"/>
<comment type="subunit">
    <text evidence="8">Homodimer.</text>
</comment>
<feature type="site" description="Could be important to modulate the pK values of the two catalytic cysteine residues" evidence="8">
    <location>
        <position position="168"/>
    </location>
</feature>
<feature type="binding site" evidence="8">
    <location>
        <begin position="230"/>
        <end position="231"/>
    </location>
    <ligand>
        <name>substrate</name>
    </ligand>
</feature>
<dbReference type="GO" id="GO:0005829">
    <property type="term" value="C:cytosol"/>
    <property type="evidence" value="ECO:0007669"/>
    <property type="project" value="TreeGrafter"/>
</dbReference>
<feature type="binding site" evidence="8">
    <location>
        <begin position="220"/>
        <end position="221"/>
    </location>
    <ligand>
        <name>substrate</name>
    </ligand>
</feature>
<dbReference type="InterPro" id="IPR018510">
    <property type="entry name" value="DAP_epimerase_AS"/>
</dbReference>
<sequence>MILEVPFRKVHGSRNDFLLIDEEHLPAPPDRETKKRWAITLCDRKKGIGADGILFLSPSGQADGAMRIYNADGTEASMCGNGLRCAGRYFIEKTGKDTIFVETKKAVLEVKRREDGPDVPLFQVEISPVRFNPESLPMNTDKREIINEKLEDLSRELLFTALSVPNPHLIAIVSKEMMLSGEQERISAFVNGENPYFPDGVNVSFVYPIREGEIFVKTYERGVGFTNACGTAMSAASLVAARNGYAKRNSPVTVYNNGGFVRTVISEDGDKIFLIGNGTYEYDGVFRWQEEGAGLAGWTITRRYPEEEAAYARIEREVREKIREIFGVDKV</sequence>
<dbReference type="Proteomes" id="UP000075683">
    <property type="component" value="Unassembled WGS sequence"/>
</dbReference>
<dbReference type="RefSeq" id="WP_061570017.1">
    <property type="nucleotide sequence ID" value="NZ_LQYT01000133.1"/>
</dbReference>
<name>A0A150L9D3_9BACI</name>
<evidence type="ECO:0000256" key="5">
    <source>
        <dbReference type="ARBA" id="ARBA00023154"/>
    </source>
</evidence>
<feature type="binding site" evidence="8">
    <location>
        <position position="202"/>
    </location>
    <ligand>
        <name>substrate</name>
    </ligand>
</feature>
<proteinExistence type="inferred from homology"/>
<dbReference type="AlphaFoldDB" id="A0A150L9D3"/>
<keyword evidence="8" id="KW-0963">Cytoplasm</keyword>
<dbReference type="SUPFAM" id="SSF54506">
    <property type="entry name" value="Diaminopimelate epimerase-like"/>
    <property type="match status" value="2"/>
</dbReference>
<feature type="binding site" evidence="8">
    <location>
        <position position="70"/>
    </location>
    <ligand>
        <name>substrate</name>
    </ligand>
</feature>
<dbReference type="EMBL" id="LQYT01000133">
    <property type="protein sequence ID" value="KYD08948.1"/>
    <property type="molecule type" value="Genomic_DNA"/>
</dbReference>
<feature type="active site" description="Proton donor" evidence="8">
    <location>
        <position position="79"/>
    </location>
</feature>
<comment type="subcellular location">
    <subcellularLocation>
        <location evidence="8">Cytoplasm</location>
    </subcellularLocation>
</comment>
<keyword evidence="5 8" id="KW-0457">Lysine biosynthesis</keyword>
<feature type="site" description="Could be important to modulate the pK values of the two catalytic cysteine residues" evidence="8">
    <location>
        <position position="220"/>
    </location>
</feature>
<comment type="caution">
    <text evidence="10">The sequence shown here is derived from an EMBL/GenBank/DDBJ whole genome shotgun (WGS) entry which is preliminary data.</text>
</comment>
<evidence type="ECO:0000256" key="8">
    <source>
        <dbReference type="HAMAP-Rule" id="MF_00197"/>
    </source>
</evidence>
<protein>
    <recommendedName>
        <fullName evidence="3 8">Diaminopimelate epimerase</fullName>
        <shortName evidence="8">DAP epimerase</shortName>
        <ecNumber evidence="3 8">5.1.1.7</ecNumber>
    </recommendedName>
    <alternativeName>
        <fullName evidence="8">PLP-independent amino acid racemase</fullName>
    </alternativeName>
</protein>
<dbReference type="EC" id="5.1.1.7" evidence="3 8"/>
<evidence type="ECO:0000256" key="2">
    <source>
        <dbReference type="ARBA" id="ARBA00010219"/>
    </source>
</evidence>
<dbReference type="OrthoDB" id="9805408at2"/>
<dbReference type="InterPro" id="IPR001653">
    <property type="entry name" value="DAP_epimerase_DapF"/>
</dbReference>
<evidence type="ECO:0000256" key="3">
    <source>
        <dbReference type="ARBA" id="ARBA00013080"/>
    </source>
</evidence>
<comment type="caution">
    <text evidence="8">Lacks conserved residue(s) required for the propagation of feature annotation.</text>
</comment>
<evidence type="ECO:0000313" key="11">
    <source>
        <dbReference type="Proteomes" id="UP000075683"/>
    </source>
</evidence>
<reference evidence="10 11" key="1">
    <citation type="submission" date="2016-01" db="EMBL/GenBank/DDBJ databases">
        <title>Draft Genome Sequences of Seven Thermophilic Sporeformers Isolated from Foods.</title>
        <authorList>
            <person name="Berendsen E.M."/>
            <person name="Wells-Bennik M.H."/>
            <person name="Krawcyk A.O."/>
            <person name="De Jong A."/>
            <person name="Holsappel S."/>
            <person name="Eijlander R.T."/>
            <person name="Kuipers O.P."/>
        </authorList>
    </citation>
    <scope>NUCLEOTIDE SEQUENCE [LARGE SCALE GENOMIC DNA]</scope>
    <source>
        <strain evidence="10 11">B4135</strain>
    </source>
</reference>
<evidence type="ECO:0000256" key="6">
    <source>
        <dbReference type="ARBA" id="ARBA00023235"/>
    </source>
</evidence>
<feature type="binding site" evidence="8">
    <location>
        <position position="15"/>
    </location>
    <ligand>
        <name>substrate</name>
    </ligand>
</feature>
<evidence type="ECO:0000256" key="4">
    <source>
        <dbReference type="ARBA" id="ARBA00022605"/>
    </source>
</evidence>
<comment type="function">
    <text evidence="8">Catalyzes the stereoinversion of LL-2,6-diaminopimelate (L,L-DAP) to meso-diaminopimelate (meso-DAP), a precursor of L-lysine and an essential component of the bacterial peptidoglycan.</text>
</comment>
<accession>A0A150L9D3</accession>
<dbReference type="Pfam" id="PF01678">
    <property type="entry name" value="DAP_epimerase"/>
    <property type="match status" value="2"/>
</dbReference>
<comment type="similarity">
    <text evidence="2 8">Belongs to the diaminopimelate epimerase family.</text>
</comment>
<comment type="catalytic activity">
    <reaction evidence="7 8">
        <text>(2S,6S)-2,6-diaminopimelate = meso-2,6-diaminopimelate</text>
        <dbReference type="Rhea" id="RHEA:15393"/>
        <dbReference type="ChEBI" id="CHEBI:57609"/>
        <dbReference type="ChEBI" id="CHEBI:57791"/>
        <dbReference type="EC" id="5.1.1.7"/>
    </reaction>
</comment>
<comment type="pathway">
    <text evidence="1 8">Amino-acid biosynthesis; L-lysine biosynthesis via DAP pathway; DL-2,6-diaminopimelate from LL-2,6-diaminopimelate: step 1/1.</text>
</comment>
<keyword evidence="4 8" id="KW-0028">Amino-acid biosynthesis</keyword>
<evidence type="ECO:0000256" key="7">
    <source>
        <dbReference type="ARBA" id="ARBA00051712"/>
    </source>
</evidence>
<organism evidence="10 11">
    <name type="scientific">Caldibacillus debilis</name>
    <dbReference type="NCBI Taxonomy" id="301148"/>
    <lineage>
        <taxon>Bacteria</taxon>
        <taxon>Bacillati</taxon>
        <taxon>Bacillota</taxon>
        <taxon>Bacilli</taxon>
        <taxon>Bacillales</taxon>
        <taxon>Bacillaceae</taxon>
        <taxon>Caldibacillus</taxon>
    </lineage>
</organism>
<evidence type="ECO:0000313" key="10">
    <source>
        <dbReference type="EMBL" id="KYD08948.1"/>
    </source>
</evidence>
<evidence type="ECO:0000256" key="1">
    <source>
        <dbReference type="ARBA" id="ARBA00005196"/>
    </source>
</evidence>
<dbReference type="GO" id="GO:0009089">
    <property type="term" value="P:lysine biosynthetic process via diaminopimelate"/>
    <property type="evidence" value="ECO:0007669"/>
    <property type="project" value="UniProtKB-UniRule"/>
</dbReference>
<feature type="active site" evidence="9">
    <location>
        <position position="79"/>
    </location>
</feature>
<dbReference type="PANTHER" id="PTHR31689:SF0">
    <property type="entry name" value="DIAMINOPIMELATE EPIMERASE"/>
    <property type="match status" value="1"/>
</dbReference>
<dbReference type="PANTHER" id="PTHR31689">
    <property type="entry name" value="DIAMINOPIMELATE EPIMERASE, CHLOROPLASTIC"/>
    <property type="match status" value="1"/>
</dbReference>
<dbReference type="PROSITE" id="PS01326">
    <property type="entry name" value="DAP_EPIMERASE"/>
    <property type="match status" value="1"/>
</dbReference>
<dbReference type="GO" id="GO:0008837">
    <property type="term" value="F:diaminopimelate epimerase activity"/>
    <property type="evidence" value="ECO:0007669"/>
    <property type="project" value="UniProtKB-UniRule"/>
</dbReference>
<feature type="binding site" evidence="8">
    <location>
        <position position="166"/>
    </location>
    <ligand>
        <name>substrate</name>
    </ligand>
</feature>
<dbReference type="Gene3D" id="3.10.310.10">
    <property type="entry name" value="Diaminopimelate Epimerase, Chain A, domain 1"/>
    <property type="match status" value="2"/>
</dbReference>
<feature type="active site" description="Proton acceptor" evidence="8">
    <location>
        <position position="229"/>
    </location>
</feature>
<dbReference type="PATRIC" id="fig|301148.3.peg.1931"/>
<dbReference type="HAMAP" id="MF_00197">
    <property type="entry name" value="DAP_epimerase"/>
    <property type="match status" value="1"/>
</dbReference>
<feature type="binding site" evidence="8">
    <location>
        <begin position="80"/>
        <end position="81"/>
    </location>
    <ligand>
        <name>substrate</name>
    </ligand>
</feature>
<keyword evidence="6 8" id="KW-0413">Isomerase</keyword>